<reference evidence="1 2" key="1">
    <citation type="submission" date="2021-06" db="EMBL/GenBank/DDBJ databases">
        <authorList>
            <person name="Kallberg Y."/>
            <person name="Tangrot J."/>
            <person name="Rosling A."/>
        </authorList>
    </citation>
    <scope>NUCLEOTIDE SEQUENCE [LARGE SCALE GENOMIC DNA]</scope>
    <source>
        <strain evidence="1 2">120-4 pot B 10/14</strain>
    </source>
</reference>
<proteinExistence type="predicted"/>
<keyword evidence="2" id="KW-1185">Reference proteome</keyword>
<evidence type="ECO:0000313" key="2">
    <source>
        <dbReference type="Proteomes" id="UP000789901"/>
    </source>
</evidence>
<name>A0ABN7V077_GIGMA</name>
<accession>A0ABN7V077</accession>
<dbReference type="Proteomes" id="UP000789901">
    <property type="component" value="Unassembled WGS sequence"/>
</dbReference>
<organism evidence="1 2">
    <name type="scientific">Gigaspora margarita</name>
    <dbReference type="NCBI Taxonomy" id="4874"/>
    <lineage>
        <taxon>Eukaryota</taxon>
        <taxon>Fungi</taxon>
        <taxon>Fungi incertae sedis</taxon>
        <taxon>Mucoromycota</taxon>
        <taxon>Glomeromycotina</taxon>
        <taxon>Glomeromycetes</taxon>
        <taxon>Diversisporales</taxon>
        <taxon>Gigasporaceae</taxon>
        <taxon>Gigaspora</taxon>
    </lineage>
</organism>
<sequence length="232" mass="26859">MQQTPTYKEALSYSETFPIELNIETINIVCEAYSAFYFASECTGQELNIFTLCYQKGAINLEQPLLFPDELKFLFKKNHPLSSDFFKNIHNYNSALLFASILANNGCGLVFYHISNQLYYFLSPAMPSPIDTYVKVEETRLNYLCQNQVTLQSESYNGLTDYLTTLANNHSIVPKQNVYFTSGNEQNALNKASLEYTMLTAWFELNKENEHSKNILYHDISLYYTFNKKHKI</sequence>
<gene>
    <name evidence="1" type="ORF">GMARGA_LOCUS12520</name>
</gene>
<evidence type="ECO:0000313" key="1">
    <source>
        <dbReference type="EMBL" id="CAG8707251.1"/>
    </source>
</evidence>
<comment type="caution">
    <text evidence="1">The sequence shown here is derived from an EMBL/GenBank/DDBJ whole genome shotgun (WGS) entry which is preliminary data.</text>
</comment>
<dbReference type="EMBL" id="CAJVQB010007677">
    <property type="protein sequence ID" value="CAG8707251.1"/>
    <property type="molecule type" value="Genomic_DNA"/>
</dbReference>
<protein>
    <submittedName>
        <fullName evidence="1">25610_t:CDS:1</fullName>
    </submittedName>
</protein>